<evidence type="ECO:0000313" key="3">
    <source>
        <dbReference type="Proteomes" id="UP000759537"/>
    </source>
</evidence>
<dbReference type="Proteomes" id="UP000759537">
    <property type="component" value="Unassembled WGS sequence"/>
</dbReference>
<evidence type="ECO:0000259" key="1">
    <source>
        <dbReference type="Pfam" id="PF01230"/>
    </source>
</evidence>
<evidence type="ECO:0000313" key="2">
    <source>
        <dbReference type="EMBL" id="KAF8481783.1"/>
    </source>
</evidence>
<accession>A0A9P5MYA2</accession>
<dbReference type="Gene3D" id="3.30.428.10">
    <property type="entry name" value="HIT-like"/>
    <property type="match status" value="1"/>
</dbReference>
<keyword evidence="3" id="KW-1185">Reference proteome</keyword>
<dbReference type="AlphaFoldDB" id="A0A9P5MYA2"/>
<gene>
    <name evidence="2" type="ORF">DFH94DRAFT_732989</name>
</gene>
<dbReference type="InterPro" id="IPR051884">
    <property type="entry name" value="Bis(5'-adenosyl)-TPase_reg"/>
</dbReference>
<feature type="domain" description="HIT" evidence="1">
    <location>
        <begin position="11"/>
        <end position="86"/>
    </location>
</feature>
<dbReference type="Pfam" id="PF01230">
    <property type="entry name" value="HIT"/>
    <property type="match status" value="1"/>
</dbReference>
<organism evidence="2 3">
    <name type="scientific">Russula ochroleuca</name>
    <dbReference type="NCBI Taxonomy" id="152965"/>
    <lineage>
        <taxon>Eukaryota</taxon>
        <taxon>Fungi</taxon>
        <taxon>Dikarya</taxon>
        <taxon>Basidiomycota</taxon>
        <taxon>Agaricomycotina</taxon>
        <taxon>Agaricomycetes</taxon>
        <taxon>Russulales</taxon>
        <taxon>Russulaceae</taxon>
        <taxon>Russula</taxon>
    </lineage>
</organism>
<dbReference type="SUPFAM" id="SSF54197">
    <property type="entry name" value="HIT-like"/>
    <property type="match status" value="1"/>
</dbReference>
<dbReference type="PANTHER" id="PTHR46243">
    <property type="entry name" value="BIS(5'-ADENOSYL)-TRIPHOSPHATASE"/>
    <property type="match status" value="1"/>
</dbReference>
<comment type="caution">
    <text evidence="2">The sequence shown here is derived from an EMBL/GenBank/DDBJ whole genome shotgun (WGS) entry which is preliminary data.</text>
</comment>
<reference evidence="2" key="1">
    <citation type="submission" date="2019-10" db="EMBL/GenBank/DDBJ databases">
        <authorList>
            <consortium name="DOE Joint Genome Institute"/>
            <person name="Kuo A."/>
            <person name="Miyauchi S."/>
            <person name="Kiss E."/>
            <person name="Drula E."/>
            <person name="Kohler A."/>
            <person name="Sanchez-Garcia M."/>
            <person name="Andreopoulos B."/>
            <person name="Barry K.W."/>
            <person name="Bonito G."/>
            <person name="Buee M."/>
            <person name="Carver A."/>
            <person name="Chen C."/>
            <person name="Cichocki N."/>
            <person name="Clum A."/>
            <person name="Culley D."/>
            <person name="Crous P.W."/>
            <person name="Fauchery L."/>
            <person name="Girlanda M."/>
            <person name="Hayes R."/>
            <person name="Keri Z."/>
            <person name="LaButti K."/>
            <person name="Lipzen A."/>
            <person name="Lombard V."/>
            <person name="Magnuson J."/>
            <person name="Maillard F."/>
            <person name="Morin E."/>
            <person name="Murat C."/>
            <person name="Nolan M."/>
            <person name="Ohm R."/>
            <person name="Pangilinan J."/>
            <person name="Pereira M."/>
            <person name="Perotto S."/>
            <person name="Peter M."/>
            <person name="Riley R."/>
            <person name="Sitrit Y."/>
            <person name="Stielow B."/>
            <person name="Szollosi G."/>
            <person name="Zifcakova L."/>
            <person name="Stursova M."/>
            <person name="Spatafora J.W."/>
            <person name="Tedersoo L."/>
            <person name="Vaario L.-M."/>
            <person name="Yamada A."/>
            <person name="Yan M."/>
            <person name="Wang P."/>
            <person name="Xu J."/>
            <person name="Bruns T."/>
            <person name="Baldrian P."/>
            <person name="Vilgalys R."/>
            <person name="Henrissat B."/>
            <person name="Grigoriev I.V."/>
            <person name="Hibbett D."/>
            <person name="Nagy L.G."/>
            <person name="Martin F.M."/>
        </authorList>
    </citation>
    <scope>NUCLEOTIDE SEQUENCE</scope>
    <source>
        <strain evidence="2">Prilba</strain>
    </source>
</reference>
<dbReference type="OrthoDB" id="680339at2759"/>
<sequence length="149" mass="16681">MATPLFFSTFEVTRQAFHRTALAFAFVNFKSIVPDVLVCSTRPVPRLTDLHTDELAELIQRVGRVVERVHKADGLTIACQESRAFGTDSAVRAQWDRTRTPSSDRLADKDQSPPFKKITYVKASIMVYTSSFLPYVIILRTLSISTGGN</sequence>
<dbReference type="PANTHER" id="PTHR46243:SF1">
    <property type="entry name" value="BIS(5'-ADENOSYL)-TRIPHOSPHATASE"/>
    <property type="match status" value="1"/>
</dbReference>
<protein>
    <recommendedName>
        <fullName evidence="1">HIT domain-containing protein</fullName>
    </recommendedName>
</protein>
<name>A0A9P5MYA2_9AGAM</name>
<dbReference type="GO" id="GO:0003824">
    <property type="term" value="F:catalytic activity"/>
    <property type="evidence" value="ECO:0007669"/>
    <property type="project" value="InterPro"/>
</dbReference>
<dbReference type="InterPro" id="IPR036265">
    <property type="entry name" value="HIT-like_sf"/>
</dbReference>
<proteinExistence type="predicted"/>
<dbReference type="EMBL" id="WHVB01000006">
    <property type="protein sequence ID" value="KAF8481783.1"/>
    <property type="molecule type" value="Genomic_DNA"/>
</dbReference>
<reference evidence="2" key="2">
    <citation type="journal article" date="2020" name="Nat. Commun.">
        <title>Large-scale genome sequencing of mycorrhizal fungi provides insights into the early evolution of symbiotic traits.</title>
        <authorList>
            <person name="Miyauchi S."/>
            <person name="Kiss E."/>
            <person name="Kuo A."/>
            <person name="Drula E."/>
            <person name="Kohler A."/>
            <person name="Sanchez-Garcia M."/>
            <person name="Morin E."/>
            <person name="Andreopoulos B."/>
            <person name="Barry K.W."/>
            <person name="Bonito G."/>
            <person name="Buee M."/>
            <person name="Carver A."/>
            <person name="Chen C."/>
            <person name="Cichocki N."/>
            <person name="Clum A."/>
            <person name="Culley D."/>
            <person name="Crous P.W."/>
            <person name="Fauchery L."/>
            <person name="Girlanda M."/>
            <person name="Hayes R.D."/>
            <person name="Keri Z."/>
            <person name="LaButti K."/>
            <person name="Lipzen A."/>
            <person name="Lombard V."/>
            <person name="Magnuson J."/>
            <person name="Maillard F."/>
            <person name="Murat C."/>
            <person name="Nolan M."/>
            <person name="Ohm R.A."/>
            <person name="Pangilinan J."/>
            <person name="Pereira M.F."/>
            <person name="Perotto S."/>
            <person name="Peter M."/>
            <person name="Pfister S."/>
            <person name="Riley R."/>
            <person name="Sitrit Y."/>
            <person name="Stielow J.B."/>
            <person name="Szollosi G."/>
            <person name="Zifcakova L."/>
            <person name="Stursova M."/>
            <person name="Spatafora J.W."/>
            <person name="Tedersoo L."/>
            <person name="Vaario L.M."/>
            <person name="Yamada A."/>
            <person name="Yan M."/>
            <person name="Wang P."/>
            <person name="Xu J."/>
            <person name="Bruns T."/>
            <person name="Baldrian P."/>
            <person name="Vilgalys R."/>
            <person name="Dunand C."/>
            <person name="Henrissat B."/>
            <person name="Grigoriev I.V."/>
            <person name="Hibbett D."/>
            <person name="Nagy L.G."/>
            <person name="Martin F.M."/>
        </authorList>
    </citation>
    <scope>NUCLEOTIDE SEQUENCE</scope>
    <source>
        <strain evidence="2">Prilba</strain>
    </source>
</reference>
<dbReference type="InterPro" id="IPR011146">
    <property type="entry name" value="HIT-like"/>
</dbReference>